<dbReference type="PANTHER" id="PTHR37842">
    <property type="match status" value="1"/>
</dbReference>
<dbReference type="Gene3D" id="2.60.120.1620">
    <property type="match status" value="1"/>
</dbReference>
<dbReference type="Pfam" id="PF15979">
    <property type="entry name" value="Glyco_hydro_115"/>
    <property type="match status" value="1"/>
</dbReference>
<dbReference type="InterPro" id="IPR029018">
    <property type="entry name" value="Hex-like_dom2"/>
</dbReference>
<dbReference type="Pfam" id="PF17829">
    <property type="entry name" value="GH115_C"/>
    <property type="match status" value="1"/>
</dbReference>
<feature type="domain" description="Gylcosyl hydrolase 115 C-terminal" evidence="3">
    <location>
        <begin position="822"/>
        <end position="986"/>
    </location>
</feature>
<organism evidence="4 5">
    <name type="scientific">Mycena indigotica</name>
    <dbReference type="NCBI Taxonomy" id="2126181"/>
    <lineage>
        <taxon>Eukaryota</taxon>
        <taxon>Fungi</taxon>
        <taxon>Dikarya</taxon>
        <taxon>Basidiomycota</taxon>
        <taxon>Agaricomycotina</taxon>
        <taxon>Agaricomycetes</taxon>
        <taxon>Agaricomycetidae</taxon>
        <taxon>Agaricales</taxon>
        <taxon>Marasmiineae</taxon>
        <taxon>Mycenaceae</taxon>
        <taxon>Mycena</taxon>
    </lineage>
</organism>
<dbReference type="RefSeq" id="XP_037225868.1">
    <property type="nucleotide sequence ID" value="XM_037357958.1"/>
</dbReference>
<comment type="caution">
    <text evidence="4">The sequence shown here is derived from an EMBL/GenBank/DDBJ whole genome shotgun (WGS) entry which is preliminary data.</text>
</comment>
<dbReference type="AlphaFoldDB" id="A0A8H6TBR7"/>
<evidence type="ECO:0000313" key="5">
    <source>
        <dbReference type="Proteomes" id="UP000636479"/>
    </source>
</evidence>
<gene>
    <name evidence="4" type="ORF">MIND_00101000</name>
</gene>
<dbReference type="InterPro" id="IPR042301">
    <property type="entry name" value="GH115_sf"/>
</dbReference>
<keyword evidence="1" id="KW-0378">Hydrolase</keyword>
<proteinExistence type="predicted"/>
<dbReference type="GeneID" id="59340474"/>
<dbReference type="Proteomes" id="UP000636479">
    <property type="component" value="Unassembled WGS sequence"/>
</dbReference>
<dbReference type="Gene3D" id="3.20.20.520">
    <property type="entry name" value="Glycosyl hydrolase family 115"/>
    <property type="match status" value="1"/>
</dbReference>
<protein>
    <submittedName>
        <fullName evidence="4">GH115-C domain-containing protein</fullName>
    </submittedName>
</protein>
<dbReference type="Gene3D" id="1.20.58.2150">
    <property type="match status" value="1"/>
</dbReference>
<keyword evidence="5" id="KW-1185">Reference proteome</keyword>
<reference evidence="4" key="1">
    <citation type="submission" date="2020-05" db="EMBL/GenBank/DDBJ databases">
        <title>Mycena genomes resolve the evolution of fungal bioluminescence.</title>
        <authorList>
            <person name="Tsai I.J."/>
        </authorList>
    </citation>
    <scope>NUCLEOTIDE SEQUENCE</scope>
    <source>
        <strain evidence="4">171206Taipei</strain>
    </source>
</reference>
<keyword evidence="2" id="KW-0732">Signal</keyword>
<name>A0A8H6TBR7_9AGAR</name>
<dbReference type="Gene3D" id="3.30.379.10">
    <property type="entry name" value="Chitobiase/beta-hexosaminidase domain 2-like"/>
    <property type="match status" value="1"/>
</dbReference>
<dbReference type="InterPro" id="IPR031924">
    <property type="entry name" value="GH115"/>
</dbReference>
<dbReference type="PANTHER" id="PTHR37842:SF2">
    <property type="entry name" value="GYLCOSYL HYDROLASE 115 C-TERMINAL DOMAIN-CONTAINING PROTEIN"/>
    <property type="match status" value="1"/>
</dbReference>
<dbReference type="OrthoDB" id="4849794at2759"/>
<evidence type="ECO:0000256" key="2">
    <source>
        <dbReference type="SAM" id="SignalP"/>
    </source>
</evidence>
<evidence type="ECO:0000259" key="3">
    <source>
        <dbReference type="Pfam" id="PF17829"/>
    </source>
</evidence>
<accession>A0A8H6TBR7</accession>
<evidence type="ECO:0000313" key="4">
    <source>
        <dbReference type="EMBL" id="KAF7315845.1"/>
    </source>
</evidence>
<evidence type="ECO:0000256" key="1">
    <source>
        <dbReference type="ARBA" id="ARBA00022801"/>
    </source>
</evidence>
<dbReference type="InterPro" id="IPR041437">
    <property type="entry name" value="GH115_C"/>
</dbReference>
<dbReference type="GO" id="GO:0016787">
    <property type="term" value="F:hydrolase activity"/>
    <property type="evidence" value="ECO:0007669"/>
    <property type="project" value="UniProtKB-KW"/>
</dbReference>
<feature type="signal peptide" evidence="2">
    <location>
        <begin position="1"/>
        <end position="19"/>
    </location>
</feature>
<sequence>MHLSAIATLLSLLPGAVNALGQATCVSFQSSSSVFTVASNGKAAPILTSTDDWPGVHRAAQDFVADIQRVTGVKPTLTNTTAAKAPRSSLPIIIGTLGRSSLIDQIVNNTKLDVSGVQGQWEAFMTRVVANPLPGIAKAYVMIGADKRGTIFALYDHSEQFGVSPWYWWADAPVATHTSLFVSPNGCAHGAPTVKYRGIFFNDEQPALQSWAAEKFVTNEQGSALTDSPFNRFFHSKVFELLLRMKANHLWPAQWSSAFGVDDPLNQFNADYFGIVMGTSHEEPMMRSIPVEWGLFGVGPWDYGANAETINAFWVNGTIRSKPFENVWTVGMRGNGDEPIVGDAISLLENITANQTAIFKQVFGQDVDVSQIPQVWALYKEVEGYYDQGLRVDDYVTLLWTDDNWGNIRRYPIPSERNRTGGAGVYYHVDYVGDPRDYKWIATSQISKIFEQLSIAVDREATRVWVVNVGDLKPNERETEFFLNYAYDSSIWTPDNLGTFVSAWAQREFAGISKADANTVVEVVGNLTRWNMRRKPELLNATTFSLVHYREAESVQAAWDNLQSVSTAIYNRLPANTKPAFFQLVHHPVLASANLGNMLIKAGQSVLRASQARQSANQLADQVEELFENDFELETQYHTLLDGKWDHMMSQTHIGYAYWQQPMANSMPLISRVQKKKQAIPGPMRISPEGTLASWPGDNMFQCAAHFNCPPPTLVLDQFDPFGNRFVDVGAGGPTPFTFTAVANVSWLKVSPSSGSVSPSNPEVRVFASVDWSQVPNGMNFANITFHPSGTNVDQHPTPAGVVSFPVNFIANKTALPAGFKGFVEASGVVAFEAEHASRNNSVSSMSWRVLPGLGRTLSGVTPWPRLGNNENNFTAGAGPSLEYDFYTFSNSNATVTSFVSPSNNALGMDRPLGFAVQVDSGPVQSNYFYPDAAPGQQPPQWNGLDGFAANSIISVPNAVKLAPGAHTLKLFMIEPAVVVQKIVIADSREQFNLKERDESLLEEVGLDYGGLEEHLHQLSDNYQILVDEQLIVLPHRDGLWKLWHRLSTTVVSVDRRPHVCQTYKGASSFDYLVIPLNPSSSILPRRLAARIPPHILLIHAGAKLARAYNNTPIGDDPAGRELLERVLHSDKPDPFQFDQAALDLTRHVEERFSSMKSFLTDQDICQYRIISFTYIPWL</sequence>
<dbReference type="EMBL" id="JACAZF010000001">
    <property type="protein sequence ID" value="KAF7315845.1"/>
    <property type="molecule type" value="Genomic_DNA"/>
</dbReference>
<feature type="chain" id="PRO_5034031707" evidence="2">
    <location>
        <begin position="20"/>
        <end position="1179"/>
    </location>
</feature>